<dbReference type="Proteomes" id="UP000553632">
    <property type="component" value="Unassembled WGS sequence"/>
</dbReference>
<keyword evidence="4" id="KW-1185">Reference proteome</keyword>
<evidence type="ECO:0000313" key="4">
    <source>
        <dbReference type="Proteomes" id="UP000553632"/>
    </source>
</evidence>
<feature type="domain" description="Aldehyde oxidase/xanthine dehydrogenase second molybdopterin binding" evidence="2">
    <location>
        <begin position="95"/>
        <end position="369"/>
    </location>
</feature>
<dbReference type="FunFam" id="3.30.365.10:FF:000004">
    <property type="entry name" value="Xanthine dehydrogenase oxidase"/>
    <property type="match status" value="1"/>
</dbReference>
<evidence type="ECO:0000313" key="3">
    <source>
        <dbReference type="EMBL" id="KAF4732052.1"/>
    </source>
</evidence>
<dbReference type="GO" id="GO:0016491">
    <property type="term" value="F:oxidoreductase activity"/>
    <property type="evidence" value="ECO:0007669"/>
    <property type="project" value="InterPro"/>
</dbReference>
<protein>
    <submittedName>
        <fullName evidence="3">Alternative oxidase, mitochondrial</fullName>
    </submittedName>
</protein>
<dbReference type="InterPro" id="IPR037165">
    <property type="entry name" value="AldOxase/xan_DH_Mopterin-bd_sf"/>
</dbReference>
<dbReference type="InterPro" id="IPR046867">
    <property type="entry name" value="AldOxase/xan_DH_MoCoBD2"/>
</dbReference>
<gene>
    <name evidence="3" type="primary">AOX1_4</name>
    <name evidence="3" type="ORF">FOZ63_033426</name>
</gene>
<evidence type="ECO:0000259" key="1">
    <source>
        <dbReference type="Pfam" id="PF02738"/>
    </source>
</evidence>
<name>A0A7J6SHN8_PEROL</name>
<comment type="caution">
    <text evidence="3">The sequence shown here is derived from an EMBL/GenBank/DDBJ whole genome shotgun (WGS) entry which is preliminary data.</text>
</comment>
<dbReference type="AlphaFoldDB" id="A0A7J6SHN8"/>
<reference evidence="3 4" key="1">
    <citation type="submission" date="2020-04" db="EMBL/GenBank/DDBJ databases">
        <title>Perkinsus olseni comparative genomics.</title>
        <authorList>
            <person name="Bogema D.R."/>
        </authorList>
    </citation>
    <scope>NUCLEOTIDE SEQUENCE [LARGE SCALE GENOMIC DNA]</scope>
    <source>
        <strain evidence="3 4">ATCC PRA-207</strain>
    </source>
</reference>
<dbReference type="Gene3D" id="3.30.365.10">
    <property type="entry name" value="Aldehyde oxidase/xanthine dehydrogenase, molybdopterin binding domain"/>
    <property type="match status" value="3"/>
</dbReference>
<evidence type="ECO:0000259" key="2">
    <source>
        <dbReference type="Pfam" id="PF20256"/>
    </source>
</evidence>
<dbReference type="PANTHER" id="PTHR45444">
    <property type="entry name" value="XANTHINE DEHYDROGENASE"/>
    <property type="match status" value="1"/>
</dbReference>
<dbReference type="InterPro" id="IPR008274">
    <property type="entry name" value="AldOxase/xan_DH_MoCoBD1"/>
</dbReference>
<dbReference type="Pfam" id="PF20256">
    <property type="entry name" value="MoCoBD_2"/>
    <property type="match status" value="1"/>
</dbReference>
<dbReference type="GO" id="GO:0005506">
    <property type="term" value="F:iron ion binding"/>
    <property type="evidence" value="ECO:0007669"/>
    <property type="project" value="InterPro"/>
</dbReference>
<proteinExistence type="predicted"/>
<dbReference type="OMA" id="VENIMEF"/>
<accession>A0A7J6SHN8</accession>
<dbReference type="InterPro" id="IPR016208">
    <property type="entry name" value="Ald_Oxase/xanthine_DH-like"/>
</dbReference>
<dbReference type="Pfam" id="PF02738">
    <property type="entry name" value="MoCoBD_1"/>
    <property type="match status" value="1"/>
</dbReference>
<dbReference type="SUPFAM" id="SSF56003">
    <property type="entry name" value="Molybdenum cofactor-binding domain"/>
    <property type="match status" value="1"/>
</dbReference>
<organism evidence="3 4">
    <name type="scientific">Perkinsus olseni</name>
    <name type="common">Perkinsus atlanticus</name>
    <dbReference type="NCBI Taxonomy" id="32597"/>
    <lineage>
        <taxon>Eukaryota</taxon>
        <taxon>Sar</taxon>
        <taxon>Alveolata</taxon>
        <taxon>Perkinsozoa</taxon>
        <taxon>Perkinsea</taxon>
        <taxon>Perkinsida</taxon>
        <taxon>Perkinsidae</taxon>
        <taxon>Perkinsus</taxon>
    </lineage>
</organism>
<feature type="domain" description="Aldehyde oxidase/xanthine dehydrogenase first molybdopterin binding" evidence="1">
    <location>
        <begin position="1"/>
        <end position="64"/>
    </location>
</feature>
<sequence length="459" mass="50306">MMHMTNANFVRNVRVTGRLAKTNIESNTAFRGFGGPQGQAVAEAMFEHPACELGITREELEDANWAHGPHGEGNLTHYNHCLGDEVPSEDMWAKLMTDSEFHSRRTEVTEFNKQNQYVKRGIAAVPIRYGISFTATHLNQATALVSLQKDGSVQVCHVGVEMGQGLNTKVSQVVASELGIPVEAVHISEANTSRAPNGVPTAASSGTDLNANAAVDACRQLREAIKNYVDPSIINPQKRLASAATKAWFDRRCLSAVGFYRTPEITGADWSKKEVNTFNSVPFYYYTYGAAASEVEVDLLTGEARVLRVDIVHDVGKSINPAIDIGQIEGAFMQGYGLFCMEEPVYDHQGRLLTRGPGSYKIPSFDDIPCDFRVALYDRTSGPSVRASKAVGEPPLFGAASVYYAIKEAIYASRGNRKHFELVSPATPERIRLAISIPETGDDCRSNDEPIEDKWHAFA</sequence>
<dbReference type="PANTHER" id="PTHR45444:SF3">
    <property type="entry name" value="XANTHINE DEHYDROGENASE"/>
    <property type="match status" value="1"/>
</dbReference>
<dbReference type="EMBL" id="JABANO010018314">
    <property type="protein sequence ID" value="KAF4732052.1"/>
    <property type="molecule type" value="Genomic_DNA"/>
</dbReference>